<gene>
    <name evidence="1" type="ORF">llap_4464</name>
</gene>
<dbReference type="AlphaFoldDB" id="A0A2I0UGQ8"/>
<keyword evidence="2" id="KW-1185">Reference proteome</keyword>
<proteinExistence type="predicted"/>
<dbReference type="EMBL" id="KZ505772">
    <property type="protein sequence ID" value="PKU45237.1"/>
    <property type="molecule type" value="Genomic_DNA"/>
</dbReference>
<reference evidence="2" key="2">
    <citation type="submission" date="2017-12" db="EMBL/GenBank/DDBJ databases">
        <title>Genome sequence of the Bar-tailed Godwit (Limosa lapponica baueri).</title>
        <authorList>
            <person name="Lima N.C.B."/>
            <person name="Parody-Merino A.M."/>
            <person name="Battley P.F."/>
            <person name="Fidler A.E."/>
            <person name="Prosdocimi F."/>
        </authorList>
    </citation>
    <scope>NUCLEOTIDE SEQUENCE [LARGE SCALE GENOMIC DNA]</scope>
</reference>
<sequence length="133" mass="14958">MKSCTWSVPALDYGLTELQPSLPFKRNFVILRVFLEVDEQLCEDYNMGSQHVVLTANPREIGKQQANRDVGPCKVPVESLQQRNAGKQRWVPDQDCQDVSAAENILTYTLSPFSLGEDVKGGQKLQFAKFPIT</sequence>
<dbReference type="Proteomes" id="UP000233556">
    <property type="component" value="Unassembled WGS sequence"/>
</dbReference>
<reference evidence="2" key="1">
    <citation type="submission" date="2017-11" db="EMBL/GenBank/DDBJ databases">
        <authorList>
            <person name="Lima N.C."/>
            <person name="Parody-Merino A.M."/>
            <person name="Battley P.F."/>
            <person name="Fidler A.E."/>
            <person name="Prosdocimi F."/>
        </authorList>
    </citation>
    <scope>NUCLEOTIDE SEQUENCE [LARGE SCALE GENOMIC DNA]</scope>
</reference>
<organism evidence="1 2">
    <name type="scientific">Limosa lapponica baueri</name>
    <dbReference type="NCBI Taxonomy" id="1758121"/>
    <lineage>
        <taxon>Eukaryota</taxon>
        <taxon>Metazoa</taxon>
        <taxon>Chordata</taxon>
        <taxon>Craniata</taxon>
        <taxon>Vertebrata</taxon>
        <taxon>Euteleostomi</taxon>
        <taxon>Archelosauria</taxon>
        <taxon>Archosauria</taxon>
        <taxon>Dinosauria</taxon>
        <taxon>Saurischia</taxon>
        <taxon>Theropoda</taxon>
        <taxon>Coelurosauria</taxon>
        <taxon>Aves</taxon>
        <taxon>Neognathae</taxon>
        <taxon>Neoaves</taxon>
        <taxon>Charadriiformes</taxon>
        <taxon>Scolopacidae</taxon>
        <taxon>Limosa</taxon>
    </lineage>
</organism>
<accession>A0A2I0UGQ8</accession>
<evidence type="ECO:0000313" key="2">
    <source>
        <dbReference type="Proteomes" id="UP000233556"/>
    </source>
</evidence>
<protein>
    <submittedName>
        <fullName evidence="1">Uncharacterized protein</fullName>
    </submittedName>
</protein>
<evidence type="ECO:0000313" key="1">
    <source>
        <dbReference type="EMBL" id="PKU45237.1"/>
    </source>
</evidence>
<name>A0A2I0UGQ8_LIMLA</name>